<dbReference type="Pfam" id="PF02719">
    <property type="entry name" value="Polysacc_synt_2"/>
    <property type="match status" value="1"/>
</dbReference>
<organism evidence="3 4">
    <name type="scientific">Parachlamydia acanthamoebae</name>
    <dbReference type="NCBI Taxonomy" id="83552"/>
    <lineage>
        <taxon>Bacteria</taxon>
        <taxon>Pseudomonadati</taxon>
        <taxon>Chlamydiota</taxon>
        <taxon>Chlamydiia</taxon>
        <taxon>Parachlamydiales</taxon>
        <taxon>Parachlamydiaceae</taxon>
        <taxon>Parachlamydia</taxon>
    </lineage>
</organism>
<sequence length="346" mass="39066">MYRGESMSQSSLFANKNVLITGGTGSFGRTFAKNLIEENLCNKVIIFSRDEWKQWEMKQSSPLFAHPKMRYFLGDIRDKERLRRAFNEVHFVIHAAALKQVPAAEYNPSEFINTNVLGAMNVIDAAIDCNVEKVIALSTDKAVNPVNLYGATKLCSDKLFVAGNSYVGAKGAPRFSVVRYGNVLGSRGSLIPFWRKLIEEGCTSLPLTDPRMTRFWITLDETVSFVRFCFTKMHGGEIFVPKIPSMKIIELAEAMAPGLALTHTGIREGEKLHELMISTEDARHTFEFENHYAIIPEIYRNYPALVAKYQQGSLNEALPDEFCYASNTNTQWLSKDKLQDLLKTIL</sequence>
<comment type="caution">
    <text evidence="3">The sequence shown here is derived from an EMBL/GenBank/DDBJ whole genome shotgun (WGS) entry which is preliminary data.</text>
</comment>
<evidence type="ECO:0000313" key="4">
    <source>
        <dbReference type="Proteomes" id="UP000031307"/>
    </source>
</evidence>
<dbReference type="InterPro" id="IPR003869">
    <property type="entry name" value="Polysac_CapD-like"/>
</dbReference>
<dbReference type="InterPro" id="IPR020025">
    <property type="entry name" value="PseB"/>
</dbReference>
<reference evidence="3 4" key="1">
    <citation type="journal article" date="2014" name="Mol. Biol. Evol.">
        <title>Massive expansion of Ubiquitination-related gene families within the Chlamydiae.</title>
        <authorList>
            <person name="Domman D."/>
            <person name="Collingro A."/>
            <person name="Lagkouvardos I."/>
            <person name="Gehre L."/>
            <person name="Weinmaier T."/>
            <person name="Rattei T."/>
            <person name="Subtil A."/>
            <person name="Horn M."/>
        </authorList>
    </citation>
    <scope>NUCLEOTIDE SEQUENCE [LARGE SCALE GENOMIC DNA]</scope>
    <source>
        <strain evidence="3 4">OEW1</strain>
    </source>
</reference>
<gene>
    <name evidence="3" type="primary">pseB</name>
    <name evidence="3" type="ORF">DB43_GN00130</name>
</gene>
<dbReference type="AlphaFoldDB" id="A0A0C1C8C3"/>
<dbReference type="SUPFAM" id="SSF51735">
    <property type="entry name" value="NAD(P)-binding Rossmann-fold domains"/>
    <property type="match status" value="1"/>
</dbReference>
<dbReference type="PANTHER" id="PTHR43318:SF2">
    <property type="entry name" value="UDP-N-ACETYLGLUCOSAMINE 4,6-DEHYDRATASE (INVERTING)"/>
    <property type="match status" value="1"/>
</dbReference>
<dbReference type="PATRIC" id="fig|83552.4.peg.1549"/>
<name>A0A0C1C8C3_9BACT</name>
<feature type="domain" description="Polysaccharide biosynthesis protein CapD-like" evidence="2">
    <location>
        <begin position="18"/>
        <end position="294"/>
    </location>
</feature>
<proteinExistence type="inferred from homology"/>
<dbReference type="GO" id="GO:0016829">
    <property type="term" value="F:lyase activity"/>
    <property type="evidence" value="ECO:0007669"/>
    <property type="project" value="UniProtKB-KW"/>
</dbReference>
<dbReference type="PANTHER" id="PTHR43318">
    <property type="entry name" value="UDP-N-ACETYLGLUCOSAMINE 4,6-DEHYDRATASE"/>
    <property type="match status" value="1"/>
</dbReference>
<dbReference type="InterPro" id="IPR036291">
    <property type="entry name" value="NAD(P)-bd_dom_sf"/>
</dbReference>
<dbReference type="InterPro" id="IPR051203">
    <property type="entry name" value="Polysaccharide_Synthase-Rel"/>
</dbReference>
<dbReference type="NCBIfam" id="TIGR03589">
    <property type="entry name" value="PseB"/>
    <property type="match status" value="1"/>
</dbReference>
<dbReference type="EC" id="4.2.1.115" evidence="3"/>
<dbReference type="EMBL" id="JSAM01000083">
    <property type="protein sequence ID" value="KIA77305.1"/>
    <property type="molecule type" value="Genomic_DNA"/>
</dbReference>
<comment type="similarity">
    <text evidence="1">Belongs to the polysaccharide synthase family.</text>
</comment>
<dbReference type="CDD" id="cd05237">
    <property type="entry name" value="UDP_invert_4-6DH_SDR_e"/>
    <property type="match status" value="1"/>
</dbReference>
<protein>
    <submittedName>
        <fullName evidence="3">UDP-N-acetylglucosamine 4,6-dehydratase (Inverting)</fullName>
        <ecNumber evidence="3">4.2.1.115</ecNumber>
    </submittedName>
</protein>
<dbReference type="Gene3D" id="3.40.50.720">
    <property type="entry name" value="NAD(P)-binding Rossmann-like Domain"/>
    <property type="match status" value="1"/>
</dbReference>
<keyword evidence="3" id="KW-0456">Lyase</keyword>
<evidence type="ECO:0000313" key="3">
    <source>
        <dbReference type="EMBL" id="KIA77305.1"/>
    </source>
</evidence>
<accession>A0A0C1C8C3</accession>
<evidence type="ECO:0000256" key="1">
    <source>
        <dbReference type="ARBA" id="ARBA00007430"/>
    </source>
</evidence>
<evidence type="ECO:0000259" key="2">
    <source>
        <dbReference type="Pfam" id="PF02719"/>
    </source>
</evidence>
<dbReference type="Proteomes" id="UP000031307">
    <property type="component" value="Unassembled WGS sequence"/>
</dbReference>